<feature type="region of interest" description="Disordered" evidence="1">
    <location>
        <begin position="110"/>
        <end position="199"/>
    </location>
</feature>
<feature type="compositionally biased region" description="Basic residues" evidence="1">
    <location>
        <begin position="173"/>
        <end position="183"/>
    </location>
</feature>
<reference evidence="2" key="1">
    <citation type="submission" date="2023-03" db="EMBL/GenBank/DDBJ databases">
        <title>Massive genome expansion in bonnet fungi (Mycena s.s.) driven by repeated elements and novel gene families across ecological guilds.</title>
        <authorList>
            <consortium name="Lawrence Berkeley National Laboratory"/>
            <person name="Harder C.B."/>
            <person name="Miyauchi S."/>
            <person name="Viragh M."/>
            <person name="Kuo A."/>
            <person name="Thoen E."/>
            <person name="Andreopoulos B."/>
            <person name="Lu D."/>
            <person name="Skrede I."/>
            <person name="Drula E."/>
            <person name="Henrissat B."/>
            <person name="Morin E."/>
            <person name="Kohler A."/>
            <person name="Barry K."/>
            <person name="LaButti K."/>
            <person name="Morin E."/>
            <person name="Salamov A."/>
            <person name="Lipzen A."/>
            <person name="Mereny Z."/>
            <person name="Hegedus B."/>
            <person name="Baldrian P."/>
            <person name="Stursova M."/>
            <person name="Weitz H."/>
            <person name="Taylor A."/>
            <person name="Grigoriev I.V."/>
            <person name="Nagy L.G."/>
            <person name="Martin F."/>
            <person name="Kauserud H."/>
        </authorList>
    </citation>
    <scope>NUCLEOTIDE SEQUENCE</scope>
    <source>
        <strain evidence="2">CBHHK188m</strain>
    </source>
</reference>
<sequence length="199" mass="21346">MHERASLAESRHTSLALTWMQRPRAKVPPPISAIAIRIVLPHGSTTEDDTYPRPPLGAPRVCRPPHHLLVANAAHPGSVLPIYSTSITVFPLRRRATRGLSTERLHRKCVGDGKTGRASGGSPRAQLAGRSEEGSPRTARRAMSPRGGENGAGRAEAQSVRRGWVGVGVPQLHRVKTTQKGRRATVSIGSLLSSAHTPD</sequence>
<accession>A0AAD7JMB0</accession>
<name>A0AAD7JMB0_9AGAR</name>
<dbReference type="AlphaFoldDB" id="A0AAD7JMB0"/>
<protein>
    <submittedName>
        <fullName evidence="2">Uncharacterized protein</fullName>
    </submittedName>
</protein>
<gene>
    <name evidence="2" type="ORF">DFH07DRAFT_954815</name>
</gene>
<evidence type="ECO:0000313" key="2">
    <source>
        <dbReference type="EMBL" id="KAJ7767926.1"/>
    </source>
</evidence>
<evidence type="ECO:0000256" key="1">
    <source>
        <dbReference type="SAM" id="MobiDB-lite"/>
    </source>
</evidence>
<dbReference type="EMBL" id="JARJLG010000029">
    <property type="protein sequence ID" value="KAJ7767926.1"/>
    <property type="molecule type" value="Genomic_DNA"/>
</dbReference>
<dbReference type="Proteomes" id="UP001215280">
    <property type="component" value="Unassembled WGS sequence"/>
</dbReference>
<proteinExistence type="predicted"/>
<comment type="caution">
    <text evidence="2">The sequence shown here is derived from an EMBL/GenBank/DDBJ whole genome shotgun (WGS) entry which is preliminary data.</text>
</comment>
<organism evidence="2 3">
    <name type="scientific">Mycena maculata</name>
    <dbReference type="NCBI Taxonomy" id="230809"/>
    <lineage>
        <taxon>Eukaryota</taxon>
        <taxon>Fungi</taxon>
        <taxon>Dikarya</taxon>
        <taxon>Basidiomycota</taxon>
        <taxon>Agaricomycotina</taxon>
        <taxon>Agaricomycetes</taxon>
        <taxon>Agaricomycetidae</taxon>
        <taxon>Agaricales</taxon>
        <taxon>Marasmiineae</taxon>
        <taxon>Mycenaceae</taxon>
        <taxon>Mycena</taxon>
    </lineage>
</organism>
<feature type="compositionally biased region" description="Polar residues" evidence="1">
    <location>
        <begin position="187"/>
        <end position="199"/>
    </location>
</feature>
<keyword evidence="3" id="KW-1185">Reference proteome</keyword>
<evidence type="ECO:0000313" key="3">
    <source>
        <dbReference type="Proteomes" id="UP001215280"/>
    </source>
</evidence>